<dbReference type="Pfam" id="PF00089">
    <property type="entry name" value="Trypsin"/>
    <property type="match status" value="1"/>
</dbReference>
<dbReference type="InterPro" id="IPR011042">
    <property type="entry name" value="6-blade_b-propeller_TolB-like"/>
</dbReference>
<evidence type="ECO:0000256" key="1">
    <source>
        <dbReference type="ARBA" id="ARBA00022536"/>
    </source>
</evidence>
<organism evidence="6">
    <name type="scientific">Anopheles sinensis</name>
    <name type="common">Mosquito</name>
    <dbReference type="NCBI Taxonomy" id="74873"/>
    <lineage>
        <taxon>Eukaryota</taxon>
        <taxon>Metazoa</taxon>
        <taxon>Ecdysozoa</taxon>
        <taxon>Arthropoda</taxon>
        <taxon>Hexapoda</taxon>
        <taxon>Insecta</taxon>
        <taxon>Pterygota</taxon>
        <taxon>Neoptera</taxon>
        <taxon>Endopterygota</taxon>
        <taxon>Diptera</taxon>
        <taxon>Nematocera</taxon>
        <taxon>Culicoidea</taxon>
        <taxon>Culicidae</taxon>
        <taxon>Anophelinae</taxon>
        <taxon>Anopheles</taxon>
    </lineage>
</organism>
<evidence type="ECO:0000259" key="5">
    <source>
        <dbReference type="PROSITE" id="PS50240"/>
    </source>
</evidence>
<dbReference type="EnsemblMetazoa" id="ASIC019969-RA">
    <property type="protein sequence ID" value="ASIC019969-PA"/>
    <property type="gene ID" value="ASIC019969"/>
</dbReference>
<dbReference type="GO" id="GO:0006508">
    <property type="term" value="P:proteolysis"/>
    <property type="evidence" value="ECO:0007669"/>
    <property type="project" value="InterPro"/>
</dbReference>
<feature type="repeat" description="LDL-receptor class B" evidence="4">
    <location>
        <begin position="238"/>
        <end position="280"/>
    </location>
</feature>
<dbReference type="InterPro" id="IPR050778">
    <property type="entry name" value="Cueball_EGF_LRP_Nidogen"/>
</dbReference>
<proteinExistence type="inferred from homology"/>
<dbReference type="Gene3D" id="2.40.10.10">
    <property type="entry name" value="Trypsin-like serine proteases"/>
    <property type="match status" value="1"/>
</dbReference>
<dbReference type="Proteomes" id="UP000030765">
    <property type="component" value="Unassembled WGS sequence"/>
</dbReference>
<comment type="similarity">
    <text evidence="3">Belongs to the peptidase S1 family. CLIP subfamily.</text>
</comment>
<accession>A0A084WNL4</accession>
<dbReference type="InterPro" id="IPR001254">
    <property type="entry name" value="Trypsin_dom"/>
</dbReference>
<dbReference type="EMBL" id="ATLV01024622">
    <property type="status" value="NOT_ANNOTATED_CDS"/>
    <property type="molecule type" value="Genomic_DNA"/>
</dbReference>
<sequence length="374" mass="42231">MHIFESEGTVVGFGLDETDEPSKKLQEATLPVLNRDNCLKYDPKTYGSRLKSGMYCAGGKDNISACNGDSGGGMFFEIDKTWYLRGIVSFSPIRPNTARPLCDPSKPTVFTDVSKYTKWILRYTNTTKWLKELPTCVNSTIEKDTECNAGGRFDHDFLIVGMKDRIIRAPMNGDPAFNVHEVEKLEGLDYDCVGGRFYWTEAGTAAIFSAKYDGTDKKNFINMDVKNPTHIAVDWVSRRLYWVDSGKKTLEVASLENPSLRTTVRVLMAETRRIAVDPLQRKLYRISKSHGIMSYNLDGSEQEPLLYATELEDMKVSMATGEICYIDDSNSKIECLDTRSKLTRTIVSNVTDPLSLAVTDELFYWTTENRLVIL</sequence>
<dbReference type="SMART" id="SM00135">
    <property type="entry name" value="LY"/>
    <property type="match status" value="3"/>
</dbReference>
<dbReference type="PROSITE" id="PS50240">
    <property type="entry name" value="TRYPSIN_DOM"/>
    <property type="match status" value="1"/>
</dbReference>
<evidence type="ECO:0000256" key="3">
    <source>
        <dbReference type="ARBA" id="ARBA00024195"/>
    </source>
</evidence>
<protein>
    <submittedName>
        <fullName evidence="7">Peptidase S1 domain-containing protein</fullName>
    </submittedName>
</protein>
<dbReference type="Gene3D" id="2.120.10.30">
    <property type="entry name" value="TolB, C-terminal domain"/>
    <property type="match status" value="1"/>
</dbReference>
<dbReference type="PANTHER" id="PTHR46513:SF13">
    <property type="entry name" value="EGF-LIKE DOMAIN-CONTAINING PROTEIN"/>
    <property type="match status" value="1"/>
</dbReference>
<evidence type="ECO:0000313" key="8">
    <source>
        <dbReference type="Proteomes" id="UP000030765"/>
    </source>
</evidence>
<evidence type="ECO:0000256" key="4">
    <source>
        <dbReference type="PROSITE-ProRule" id="PRU00461"/>
    </source>
</evidence>
<dbReference type="GO" id="GO:0005886">
    <property type="term" value="C:plasma membrane"/>
    <property type="evidence" value="ECO:0007669"/>
    <property type="project" value="TreeGrafter"/>
</dbReference>
<evidence type="ECO:0000313" key="7">
    <source>
        <dbReference type="EnsemblMetazoa" id="ASIC019969-PA"/>
    </source>
</evidence>
<dbReference type="GO" id="GO:0004252">
    <property type="term" value="F:serine-type endopeptidase activity"/>
    <property type="evidence" value="ECO:0007669"/>
    <property type="project" value="InterPro"/>
</dbReference>
<dbReference type="EMBL" id="KE525354">
    <property type="protein sequence ID" value="KFB51808.1"/>
    <property type="molecule type" value="Genomic_DNA"/>
</dbReference>
<dbReference type="InterPro" id="IPR043504">
    <property type="entry name" value="Peptidase_S1_PA_chymotrypsin"/>
</dbReference>
<feature type="domain" description="Peptidase S1" evidence="5">
    <location>
        <begin position="1"/>
        <end position="125"/>
    </location>
</feature>
<dbReference type="Pfam" id="PF00058">
    <property type="entry name" value="Ldl_recept_b"/>
    <property type="match status" value="1"/>
</dbReference>
<dbReference type="VEuPathDB" id="VectorBase:ASIS013762"/>
<dbReference type="VEuPathDB" id="VectorBase:ASIC019969"/>
<reference evidence="7" key="2">
    <citation type="submission" date="2020-05" db="UniProtKB">
        <authorList>
            <consortium name="EnsemblMetazoa"/>
        </authorList>
    </citation>
    <scope>IDENTIFICATION</scope>
</reference>
<dbReference type="AlphaFoldDB" id="A0A084WNL4"/>
<reference evidence="6 8" key="1">
    <citation type="journal article" date="2014" name="BMC Genomics">
        <title>Genome sequence of Anopheles sinensis provides insight into genetics basis of mosquito competence for malaria parasites.</title>
        <authorList>
            <person name="Zhou D."/>
            <person name="Zhang D."/>
            <person name="Ding G."/>
            <person name="Shi L."/>
            <person name="Hou Q."/>
            <person name="Ye Y."/>
            <person name="Xu Y."/>
            <person name="Zhou H."/>
            <person name="Xiong C."/>
            <person name="Li S."/>
            <person name="Yu J."/>
            <person name="Hong S."/>
            <person name="Yu X."/>
            <person name="Zou P."/>
            <person name="Chen C."/>
            <person name="Chang X."/>
            <person name="Wang W."/>
            <person name="Lv Y."/>
            <person name="Sun Y."/>
            <person name="Ma L."/>
            <person name="Shen B."/>
            <person name="Zhu C."/>
        </authorList>
    </citation>
    <scope>NUCLEOTIDE SEQUENCE [LARGE SCALE GENOMIC DNA]</scope>
</reference>
<dbReference type="GO" id="GO:0060070">
    <property type="term" value="P:canonical Wnt signaling pathway"/>
    <property type="evidence" value="ECO:0007669"/>
    <property type="project" value="TreeGrafter"/>
</dbReference>
<keyword evidence="2" id="KW-0677">Repeat</keyword>
<dbReference type="InterPro" id="IPR009003">
    <property type="entry name" value="Peptidase_S1_PA"/>
</dbReference>
<keyword evidence="1" id="KW-0245">EGF-like domain</keyword>
<dbReference type="PROSITE" id="PS51120">
    <property type="entry name" value="LDLRB"/>
    <property type="match status" value="2"/>
</dbReference>
<dbReference type="PANTHER" id="PTHR46513">
    <property type="entry name" value="VITELLOGENIN RECEPTOR-LIKE PROTEIN-RELATED-RELATED"/>
    <property type="match status" value="1"/>
</dbReference>
<evidence type="ECO:0000313" key="6">
    <source>
        <dbReference type="EMBL" id="KFB51808.1"/>
    </source>
</evidence>
<gene>
    <name evidence="6" type="ORF">ZHAS_00019969</name>
</gene>
<name>A0A084WNL4_ANOSI</name>
<evidence type="ECO:0000256" key="2">
    <source>
        <dbReference type="ARBA" id="ARBA00022737"/>
    </source>
</evidence>
<dbReference type="STRING" id="74873.A0A084WNL4"/>
<feature type="repeat" description="LDL-receptor class B" evidence="4">
    <location>
        <begin position="195"/>
        <end position="237"/>
    </location>
</feature>
<dbReference type="GO" id="GO:0042813">
    <property type="term" value="F:Wnt receptor activity"/>
    <property type="evidence" value="ECO:0007669"/>
    <property type="project" value="TreeGrafter"/>
</dbReference>
<keyword evidence="8" id="KW-1185">Reference proteome</keyword>
<dbReference type="GO" id="GO:0017147">
    <property type="term" value="F:Wnt-protein binding"/>
    <property type="evidence" value="ECO:0007669"/>
    <property type="project" value="TreeGrafter"/>
</dbReference>
<dbReference type="SUPFAM" id="SSF50494">
    <property type="entry name" value="Trypsin-like serine proteases"/>
    <property type="match status" value="1"/>
</dbReference>
<dbReference type="OrthoDB" id="10066840at2759"/>
<dbReference type="InterPro" id="IPR000033">
    <property type="entry name" value="LDLR_classB_rpt"/>
</dbReference>
<dbReference type="SUPFAM" id="SSF63825">
    <property type="entry name" value="YWTD domain"/>
    <property type="match status" value="1"/>
</dbReference>